<proteinExistence type="predicted"/>
<keyword evidence="3" id="KW-1185">Reference proteome</keyword>
<accession>A0A3N4HJ83</accession>
<name>A0A3N4HJ83_ASCIM</name>
<feature type="region of interest" description="Disordered" evidence="1">
    <location>
        <begin position="85"/>
        <end position="113"/>
    </location>
</feature>
<feature type="compositionally biased region" description="Polar residues" evidence="1">
    <location>
        <begin position="95"/>
        <end position="113"/>
    </location>
</feature>
<reference evidence="2 3" key="1">
    <citation type="journal article" date="2018" name="Nat. Ecol. Evol.">
        <title>Pezizomycetes genomes reveal the molecular basis of ectomycorrhizal truffle lifestyle.</title>
        <authorList>
            <person name="Murat C."/>
            <person name="Payen T."/>
            <person name="Noel B."/>
            <person name="Kuo A."/>
            <person name="Morin E."/>
            <person name="Chen J."/>
            <person name="Kohler A."/>
            <person name="Krizsan K."/>
            <person name="Balestrini R."/>
            <person name="Da Silva C."/>
            <person name="Montanini B."/>
            <person name="Hainaut M."/>
            <person name="Levati E."/>
            <person name="Barry K.W."/>
            <person name="Belfiori B."/>
            <person name="Cichocki N."/>
            <person name="Clum A."/>
            <person name="Dockter R.B."/>
            <person name="Fauchery L."/>
            <person name="Guy J."/>
            <person name="Iotti M."/>
            <person name="Le Tacon F."/>
            <person name="Lindquist E.A."/>
            <person name="Lipzen A."/>
            <person name="Malagnac F."/>
            <person name="Mello A."/>
            <person name="Molinier V."/>
            <person name="Miyauchi S."/>
            <person name="Poulain J."/>
            <person name="Riccioni C."/>
            <person name="Rubini A."/>
            <person name="Sitrit Y."/>
            <person name="Splivallo R."/>
            <person name="Traeger S."/>
            <person name="Wang M."/>
            <person name="Zifcakova L."/>
            <person name="Wipf D."/>
            <person name="Zambonelli A."/>
            <person name="Paolocci F."/>
            <person name="Nowrousian M."/>
            <person name="Ottonello S."/>
            <person name="Baldrian P."/>
            <person name="Spatafora J.W."/>
            <person name="Henrissat B."/>
            <person name="Nagy L.G."/>
            <person name="Aury J.M."/>
            <person name="Wincker P."/>
            <person name="Grigoriev I.V."/>
            <person name="Bonfante P."/>
            <person name="Martin F.M."/>
        </authorList>
    </citation>
    <scope>NUCLEOTIDE SEQUENCE [LARGE SCALE GENOMIC DNA]</scope>
    <source>
        <strain evidence="2 3">RN42</strain>
    </source>
</reference>
<dbReference type="EMBL" id="ML119837">
    <property type="protein sequence ID" value="RPA72996.1"/>
    <property type="molecule type" value="Genomic_DNA"/>
</dbReference>
<dbReference type="Proteomes" id="UP000275078">
    <property type="component" value="Unassembled WGS sequence"/>
</dbReference>
<evidence type="ECO:0000313" key="2">
    <source>
        <dbReference type="EMBL" id="RPA72996.1"/>
    </source>
</evidence>
<gene>
    <name evidence="2" type="ORF">BJ508DRAFT_366948</name>
</gene>
<organism evidence="2 3">
    <name type="scientific">Ascobolus immersus RN42</name>
    <dbReference type="NCBI Taxonomy" id="1160509"/>
    <lineage>
        <taxon>Eukaryota</taxon>
        <taxon>Fungi</taxon>
        <taxon>Dikarya</taxon>
        <taxon>Ascomycota</taxon>
        <taxon>Pezizomycotina</taxon>
        <taxon>Pezizomycetes</taxon>
        <taxon>Pezizales</taxon>
        <taxon>Ascobolaceae</taxon>
        <taxon>Ascobolus</taxon>
    </lineage>
</organism>
<protein>
    <submittedName>
        <fullName evidence="2">Uncharacterized protein</fullName>
    </submittedName>
</protein>
<evidence type="ECO:0000256" key="1">
    <source>
        <dbReference type="SAM" id="MobiDB-lite"/>
    </source>
</evidence>
<evidence type="ECO:0000313" key="3">
    <source>
        <dbReference type="Proteomes" id="UP000275078"/>
    </source>
</evidence>
<sequence>MVEKEYHVRLACGRPYFIAKRFAMVEKEYHVRLACGRFLPILAATSHISKEEKQACLSIYCPSSTSRTATTVFHFHLRITFKNQPEDDSDLGSPTRPTQLRSSTQAPPGTATMQALPTTEDCVQLMDLITEAIPGLSDMLLITGGHAVRQHCSHRKTKDIDINVKTTDDRQKLMDQLALYFVTKPPPQLDEKDTRSIAVTGWQPLLAKLMGFPQKLTFDLERKHEGIRLDVTAPSKVLVETFQEYTTWVDRARRRTGKRKTPMLQNPRAVVACRSSD</sequence>
<dbReference type="AlphaFoldDB" id="A0A3N4HJ83"/>